<dbReference type="InterPro" id="IPR058625">
    <property type="entry name" value="MdtA-like_BSH"/>
</dbReference>
<dbReference type="Gene3D" id="2.40.30.170">
    <property type="match status" value="1"/>
</dbReference>
<evidence type="ECO:0000313" key="4">
    <source>
        <dbReference type="EMBL" id="RLQ21651.1"/>
    </source>
</evidence>
<feature type="domain" description="Multidrug resistance protein MdtA-like barrel-sandwich hybrid" evidence="3">
    <location>
        <begin position="128"/>
        <end position="248"/>
    </location>
</feature>
<keyword evidence="2" id="KW-1133">Transmembrane helix</keyword>
<dbReference type="AlphaFoldDB" id="A0A3L7E073"/>
<sequence length="417" mass="45841">MPWPPPNYCWRWPRIEPQARNYRWASCSKTEECAPRCHPSGPFLRNIVIPKLFEPAQVLMSRLLKTVVLPLLVLAIAAALSVAMISSRPELPRRQSNEVAPLVEVVTVQPGAVAVSIESRGLVTPRRSIELVSEVSGRVVWVDPGFLQGEEVSKGQLLLRIDPIDYEVAVSAAEASLASAELALAEVRALVKKAAIAEAEAGVAAARDRLRQAQVDLANTGIRAPFNAVVDIKRVDIGQYITAGSSLMKLLSTDMAEVRLPLLAADVPFVDYGQRDDGSWPQLTLSATFGNVQHSWQARLARLERRVDEETRVFFLVAQVDEPYNPSLHSHVLAMGLFVEASFAGKPVQNAVKMPRSALHQSAFVYVLEDGRLQRRAVSLLRREGDSVIVSGLRPGEQLVLTRLDLMVEGMSVRALD</sequence>
<keyword evidence="5" id="KW-1185">Reference proteome</keyword>
<reference evidence="4 5" key="1">
    <citation type="submission" date="2018-07" db="EMBL/GenBank/DDBJ databases">
        <title>Halioglobus sp. genome submission.</title>
        <authorList>
            <person name="Ye M.-Q."/>
            <person name="Du Z.-J."/>
        </authorList>
    </citation>
    <scope>NUCLEOTIDE SEQUENCE [LARGE SCALE GENOMIC DNA]</scope>
    <source>
        <strain evidence="4 5">U0301</strain>
    </source>
</reference>
<dbReference type="OrthoDB" id="5730196at2"/>
<dbReference type="Pfam" id="PF25917">
    <property type="entry name" value="BSH_RND"/>
    <property type="match status" value="1"/>
</dbReference>
<name>A0A3L7E073_9GAMM</name>
<organism evidence="4 5">
    <name type="scientific">Seongchinamella sediminis</name>
    <dbReference type="NCBI Taxonomy" id="2283635"/>
    <lineage>
        <taxon>Bacteria</taxon>
        <taxon>Pseudomonadati</taxon>
        <taxon>Pseudomonadota</taxon>
        <taxon>Gammaproteobacteria</taxon>
        <taxon>Cellvibrionales</taxon>
        <taxon>Halieaceae</taxon>
        <taxon>Seongchinamella</taxon>
    </lineage>
</organism>
<gene>
    <name evidence="4" type="ORF">DWB85_11595</name>
</gene>
<comment type="caution">
    <text evidence="4">The sequence shown here is derived from an EMBL/GenBank/DDBJ whole genome shotgun (WGS) entry which is preliminary data.</text>
</comment>
<comment type="similarity">
    <text evidence="1">Belongs to the membrane fusion protein (MFP) (TC 8.A.1) family.</text>
</comment>
<protein>
    <submittedName>
        <fullName evidence="4">Efflux RND transporter periplasmic adaptor subunit</fullName>
    </submittedName>
</protein>
<dbReference type="Gene3D" id="2.40.420.20">
    <property type="match status" value="1"/>
</dbReference>
<proteinExistence type="inferred from homology"/>
<evidence type="ECO:0000313" key="5">
    <source>
        <dbReference type="Proteomes" id="UP000265509"/>
    </source>
</evidence>
<keyword evidence="2" id="KW-0472">Membrane</keyword>
<dbReference type="Gene3D" id="1.10.287.470">
    <property type="entry name" value="Helix hairpin bin"/>
    <property type="match status" value="1"/>
</dbReference>
<dbReference type="GO" id="GO:1990281">
    <property type="term" value="C:efflux pump complex"/>
    <property type="evidence" value="ECO:0007669"/>
    <property type="project" value="TreeGrafter"/>
</dbReference>
<dbReference type="SUPFAM" id="SSF111369">
    <property type="entry name" value="HlyD-like secretion proteins"/>
    <property type="match status" value="1"/>
</dbReference>
<feature type="transmembrane region" description="Helical" evidence="2">
    <location>
        <begin position="67"/>
        <end position="85"/>
    </location>
</feature>
<dbReference type="GO" id="GO:0015562">
    <property type="term" value="F:efflux transmembrane transporter activity"/>
    <property type="evidence" value="ECO:0007669"/>
    <property type="project" value="TreeGrafter"/>
</dbReference>
<dbReference type="PANTHER" id="PTHR30469:SF12">
    <property type="entry name" value="MULTIDRUG RESISTANCE PROTEIN MDTA"/>
    <property type="match status" value="1"/>
</dbReference>
<dbReference type="Gene3D" id="2.40.50.100">
    <property type="match status" value="1"/>
</dbReference>
<evidence type="ECO:0000256" key="1">
    <source>
        <dbReference type="ARBA" id="ARBA00009477"/>
    </source>
</evidence>
<dbReference type="PANTHER" id="PTHR30469">
    <property type="entry name" value="MULTIDRUG RESISTANCE PROTEIN MDTA"/>
    <property type="match status" value="1"/>
</dbReference>
<dbReference type="EMBL" id="QRAN01000011">
    <property type="protein sequence ID" value="RLQ21651.1"/>
    <property type="molecule type" value="Genomic_DNA"/>
</dbReference>
<keyword evidence="2" id="KW-0812">Transmembrane</keyword>
<dbReference type="InterPro" id="IPR006143">
    <property type="entry name" value="RND_pump_MFP"/>
</dbReference>
<dbReference type="Proteomes" id="UP000265509">
    <property type="component" value="Unassembled WGS sequence"/>
</dbReference>
<accession>A0A3L7E073</accession>
<evidence type="ECO:0000256" key="2">
    <source>
        <dbReference type="SAM" id="Phobius"/>
    </source>
</evidence>
<dbReference type="NCBIfam" id="TIGR01730">
    <property type="entry name" value="RND_mfp"/>
    <property type="match status" value="1"/>
</dbReference>
<evidence type="ECO:0000259" key="3">
    <source>
        <dbReference type="Pfam" id="PF25917"/>
    </source>
</evidence>